<feature type="compositionally biased region" description="Polar residues" evidence="1">
    <location>
        <begin position="7"/>
        <end position="16"/>
    </location>
</feature>
<dbReference type="eggNOG" id="ENOG5031BCJ">
    <property type="taxonomic scope" value="Bacteria"/>
</dbReference>
<dbReference type="KEGG" id="scs:Sta7437_2695"/>
<gene>
    <name evidence="2" type="ordered locus">Sta7437_2695</name>
</gene>
<keyword evidence="3" id="KW-1185">Reference proteome</keyword>
<dbReference type="Pfam" id="PF19861">
    <property type="entry name" value="DUF6335"/>
    <property type="match status" value="1"/>
</dbReference>
<dbReference type="EMBL" id="CP003653">
    <property type="protein sequence ID" value="AFZ36221.1"/>
    <property type="molecule type" value="Genomic_DNA"/>
</dbReference>
<dbReference type="HOGENOM" id="CLU_121457_1_0_3"/>
<feature type="region of interest" description="Disordered" evidence="1">
    <location>
        <begin position="1"/>
        <end position="54"/>
    </location>
</feature>
<dbReference type="AlphaFoldDB" id="K9XVV7"/>
<dbReference type="RefSeq" id="WP_015193889.1">
    <property type="nucleotide sequence ID" value="NC_019748.1"/>
</dbReference>
<protein>
    <submittedName>
        <fullName evidence="2">Uncharacterized protein</fullName>
    </submittedName>
</protein>
<reference evidence="3" key="1">
    <citation type="journal article" date="2013" name="Proc. Natl. Acad. Sci. U.S.A.">
        <title>Improving the coverage of the cyanobacterial phylum using diversity-driven genome sequencing.</title>
        <authorList>
            <person name="Shih P.M."/>
            <person name="Wu D."/>
            <person name="Latifi A."/>
            <person name="Axen S.D."/>
            <person name="Fewer D.P."/>
            <person name="Talla E."/>
            <person name="Calteau A."/>
            <person name="Cai F."/>
            <person name="Tandeau de Marsac N."/>
            <person name="Rippka R."/>
            <person name="Herdman M."/>
            <person name="Sivonen K."/>
            <person name="Coursin T."/>
            <person name="Laurent T."/>
            <person name="Goodwin L."/>
            <person name="Nolan M."/>
            <person name="Davenport K.W."/>
            <person name="Han C.S."/>
            <person name="Rubin E.M."/>
            <person name="Eisen J.A."/>
            <person name="Woyke T."/>
            <person name="Gugger M."/>
            <person name="Kerfeld C.A."/>
        </authorList>
    </citation>
    <scope>NUCLEOTIDE SEQUENCE [LARGE SCALE GENOMIC DNA]</scope>
    <source>
        <strain evidence="3">ATCC 29371 / PCC 7437</strain>
    </source>
</reference>
<evidence type="ECO:0000313" key="3">
    <source>
        <dbReference type="Proteomes" id="UP000010473"/>
    </source>
</evidence>
<evidence type="ECO:0000313" key="2">
    <source>
        <dbReference type="EMBL" id="AFZ36221.1"/>
    </source>
</evidence>
<feature type="region of interest" description="Disordered" evidence="1">
    <location>
        <begin position="69"/>
        <end position="105"/>
    </location>
</feature>
<dbReference type="InterPro" id="IPR046298">
    <property type="entry name" value="DUF6335"/>
</dbReference>
<evidence type="ECO:0000256" key="1">
    <source>
        <dbReference type="SAM" id="MobiDB-lite"/>
    </source>
</evidence>
<organism evidence="2 3">
    <name type="scientific">Stanieria cyanosphaera (strain ATCC 29371 / PCC 7437)</name>
    <dbReference type="NCBI Taxonomy" id="111780"/>
    <lineage>
        <taxon>Bacteria</taxon>
        <taxon>Bacillati</taxon>
        <taxon>Cyanobacteriota</taxon>
        <taxon>Cyanophyceae</taxon>
        <taxon>Pleurocapsales</taxon>
        <taxon>Dermocarpellaceae</taxon>
        <taxon>Stanieria</taxon>
    </lineage>
</organism>
<name>K9XVV7_STAC7</name>
<dbReference type="Proteomes" id="UP000010473">
    <property type="component" value="Chromosome"/>
</dbReference>
<feature type="compositionally biased region" description="Basic and acidic residues" evidence="1">
    <location>
        <begin position="17"/>
        <end position="33"/>
    </location>
</feature>
<feature type="region of interest" description="Disordered" evidence="1">
    <location>
        <begin position="148"/>
        <end position="193"/>
    </location>
</feature>
<sequence length="193" mass="21829">MVDKIQKTNSDANNHNQTKEIRKEIDIETRTEVTPEELEAIESEIGLEQMTREPDRLNEDNLYSSLDESEFAPSYGTGLKGEPTDHAGRKVHDLHSPRFDEADSILTGGDLDANYEEADAVGDEAVGGTVATPDQDIVDNLGAAVGLEMRDRDLWKRTPRSSLRTNQILEHRDEDRWETDPQSSEDYEERQDD</sequence>
<feature type="compositionally biased region" description="Basic and acidic residues" evidence="1">
    <location>
        <begin position="82"/>
        <end position="101"/>
    </location>
</feature>
<feature type="compositionally biased region" description="Acidic residues" evidence="1">
    <location>
        <begin position="183"/>
        <end position="193"/>
    </location>
</feature>
<feature type="compositionally biased region" description="Basic and acidic residues" evidence="1">
    <location>
        <begin position="169"/>
        <end position="179"/>
    </location>
</feature>
<accession>K9XVV7</accession>
<proteinExistence type="predicted"/>